<evidence type="ECO:0000256" key="5">
    <source>
        <dbReference type="ARBA" id="ARBA00022692"/>
    </source>
</evidence>
<sequence length="999" mass="108365">MLPRRVHAKFVIIHTYKWVSKTRVNFPRPNISPGVILKKHFVLKQSVLAVALALGSSHIVLAQQAAAPPTATVYITGSNLKRIGKEGAQPIQVITAKDIRDSGAATVTELMRKVPSMGSDVNLDTNDGGFSRGASTASLRGLGSTSTLILLNGRRMTPAAYADPNKGNSTLYDLNSIPLSALERVEILKDGASAVYGSDAIGGVINFITKTNYQGAEVAARASANDDGKFARKGANIFWGKGDVESDGYNVFISADVSNRDRVKRADVKDIEFETYQQINGRFATPYGSTVSGVTSFYRESVPGSKNFAVNRSNMAERLVTRTSCDPSQQLVGATKMGIAPTSVFIGRTFCNYDTTQFLEGIGEGKDASVMTRAVLKLGQNAKAFAEAAYSRTERAYTAAPITIGQSATTNFTSESVGQPYQTILEIGHPDNPFPNARASVGHRFVNLRGGSNTLNDNTRVLAGLQGTLGSWDWETAVLYNQTTKEDTDYGRLYLPTLRKINAGATIASISADPSVGHNVVSDDKASILHWDGKVSTQFGQLGGGAMGLAVGAELRREKIKLIPDPVLQRGDIFGLANTKIDGERDIKSAFIELRTPFLKNVEMDFAGRLDKYPGIKTNFVPKVGAKWTVSDSLALRGTYGRGFRAPALVQVTPGGAQFFLTNIADPRRCEPDEETPRDGATELDCNKSAAATGGANPDLVPEKSKSISFGLLFSPTSYLDLGLDFYKIRKEGEVALGLAADALKNEARVPGNVLRDPNPANWVRDANGNVIQNSGPLLMVKTPWMNQGATEVRGVDLDVAVRKNLGEWGTLNAKLSSTFLDYYALAGTAGDPERNLAGTSVGYADWNLSGNDQPRWKTSLSSSWSHGVHAFNASIDYTGRVSLLRRYNREVTYEQPFCQYGTRKDSDAEANRDTSMPLYEAYFPECSINSWTRFGLGYTYTGIKNLTLNLNIQNVLDTKAPYDPIYGVNTSAQPLAGYNEGLHNPYGRYFQLTARYAF</sequence>
<evidence type="ECO:0000256" key="1">
    <source>
        <dbReference type="ARBA" id="ARBA00004571"/>
    </source>
</evidence>
<dbReference type="Pfam" id="PF07715">
    <property type="entry name" value="Plug"/>
    <property type="match status" value="1"/>
</dbReference>
<dbReference type="InterPro" id="IPR037066">
    <property type="entry name" value="Plug_dom_sf"/>
</dbReference>
<name>A0ABX0MMN9_9BURK</name>
<evidence type="ECO:0000256" key="6">
    <source>
        <dbReference type="ARBA" id="ARBA00023077"/>
    </source>
</evidence>
<proteinExistence type="inferred from homology"/>
<keyword evidence="4 10" id="KW-1134">Transmembrane beta strand</keyword>
<gene>
    <name evidence="15" type="ORF">F1735_17125</name>
</gene>
<protein>
    <submittedName>
        <fullName evidence="15">TonB-dependent receptor</fullName>
    </submittedName>
</protein>
<feature type="domain" description="TonB-dependent receptor plug" evidence="14">
    <location>
        <begin position="86"/>
        <end position="204"/>
    </location>
</feature>
<keyword evidence="6 11" id="KW-0798">TonB box</keyword>
<evidence type="ECO:0000256" key="4">
    <source>
        <dbReference type="ARBA" id="ARBA00022452"/>
    </source>
</evidence>
<dbReference type="SUPFAM" id="SSF56935">
    <property type="entry name" value="Porins"/>
    <property type="match status" value="1"/>
</dbReference>
<dbReference type="InterPro" id="IPR012910">
    <property type="entry name" value="Plug_dom"/>
</dbReference>
<dbReference type="InterPro" id="IPR039426">
    <property type="entry name" value="TonB-dep_rcpt-like"/>
</dbReference>
<evidence type="ECO:0000256" key="2">
    <source>
        <dbReference type="ARBA" id="ARBA00009810"/>
    </source>
</evidence>
<evidence type="ECO:0000256" key="3">
    <source>
        <dbReference type="ARBA" id="ARBA00022448"/>
    </source>
</evidence>
<evidence type="ECO:0000313" key="16">
    <source>
        <dbReference type="Proteomes" id="UP000610594"/>
    </source>
</evidence>
<dbReference type="Gene3D" id="2.40.170.20">
    <property type="entry name" value="TonB-dependent receptor, beta-barrel domain"/>
    <property type="match status" value="1"/>
</dbReference>
<dbReference type="EMBL" id="WHJF01000043">
    <property type="protein sequence ID" value="NHZ64006.1"/>
    <property type="molecule type" value="Genomic_DNA"/>
</dbReference>
<evidence type="ECO:0000256" key="9">
    <source>
        <dbReference type="ARBA" id="ARBA00023237"/>
    </source>
</evidence>
<evidence type="ECO:0000313" key="15">
    <source>
        <dbReference type="EMBL" id="NHZ64006.1"/>
    </source>
</evidence>
<evidence type="ECO:0000256" key="12">
    <source>
        <dbReference type="SAM" id="MobiDB-lite"/>
    </source>
</evidence>
<accession>A0ABX0MMN9</accession>
<evidence type="ECO:0000256" key="8">
    <source>
        <dbReference type="ARBA" id="ARBA00023170"/>
    </source>
</evidence>
<feature type="compositionally biased region" description="Basic and acidic residues" evidence="12">
    <location>
        <begin position="668"/>
        <end position="681"/>
    </location>
</feature>
<feature type="region of interest" description="Disordered" evidence="12">
    <location>
        <begin position="668"/>
        <end position="699"/>
    </location>
</feature>
<dbReference type="Proteomes" id="UP000610594">
    <property type="component" value="Unassembled WGS sequence"/>
</dbReference>
<dbReference type="PROSITE" id="PS52016">
    <property type="entry name" value="TONB_DEPENDENT_REC_3"/>
    <property type="match status" value="1"/>
</dbReference>
<keyword evidence="9 10" id="KW-0998">Cell outer membrane</keyword>
<evidence type="ECO:0000256" key="10">
    <source>
        <dbReference type="PROSITE-ProRule" id="PRU01360"/>
    </source>
</evidence>
<evidence type="ECO:0000259" key="13">
    <source>
        <dbReference type="Pfam" id="PF00593"/>
    </source>
</evidence>
<evidence type="ECO:0000259" key="14">
    <source>
        <dbReference type="Pfam" id="PF07715"/>
    </source>
</evidence>
<evidence type="ECO:0000256" key="7">
    <source>
        <dbReference type="ARBA" id="ARBA00023136"/>
    </source>
</evidence>
<organism evidence="15 16">
    <name type="scientific">Massilia genomosp. 1</name>
    <dbReference type="NCBI Taxonomy" id="2609280"/>
    <lineage>
        <taxon>Bacteria</taxon>
        <taxon>Pseudomonadati</taxon>
        <taxon>Pseudomonadota</taxon>
        <taxon>Betaproteobacteria</taxon>
        <taxon>Burkholderiales</taxon>
        <taxon>Oxalobacteraceae</taxon>
        <taxon>Telluria group</taxon>
        <taxon>Massilia</taxon>
    </lineage>
</organism>
<dbReference type="InterPro" id="IPR000531">
    <property type="entry name" value="Beta-barrel_TonB"/>
</dbReference>
<keyword evidence="7 10" id="KW-0472">Membrane</keyword>
<keyword evidence="3 10" id="KW-0813">Transport</keyword>
<dbReference type="Gene3D" id="2.170.130.10">
    <property type="entry name" value="TonB-dependent receptor, plug domain"/>
    <property type="match status" value="1"/>
</dbReference>
<dbReference type="InterPro" id="IPR036942">
    <property type="entry name" value="Beta-barrel_TonB_sf"/>
</dbReference>
<keyword evidence="16" id="KW-1185">Reference proteome</keyword>
<keyword evidence="5 10" id="KW-0812">Transmembrane</keyword>
<dbReference type="PANTHER" id="PTHR47234:SF2">
    <property type="entry name" value="TONB-DEPENDENT RECEPTOR"/>
    <property type="match status" value="1"/>
</dbReference>
<dbReference type="PANTHER" id="PTHR47234">
    <property type="match status" value="1"/>
</dbReference>
<evidence type="ECO:0000256" key="11">
    <source>
        <dbReference type="RuleBase" id="RU003357"/>
    </source>
</evidence>
<comment type="subcellular location">
    <subcellularLocation>
        <location evidence="1 10">Cell outer membrane</location>
        <topology evidence="1 10">Multi-pass membrane protein</topology>
    </subcellularLocation>
</comment>
<comment type="caution">
    <text evidence="15">The sequence shown here is derived from an EMBL/GenBank/DDBJ whole genome shotgun (WGS) entry which is preliminary data.</text>
</comment>
<dbReference type="Pfam" id="PF00593">
    <property type="entry name" value="TonB_dep_Rec_b-barrel"/>
    <property type="match status" value="1"/>
</dbReference>
<feature type="domain" description="TonB-dependent receptor-like beta-barrel" evidence="13">
    <location>
        <begin position="439"/>
        <end position="956"/>
    </location>
</feature>
<reference evidence="15 16" key="1">
    <citation type="submission" date="2019-10" db="EMBL/GenBank/DDBJ databases">
        <title>Taxonomy of Antarctic Massilia spp.: description of Massilia rubra sp. nov., Massilia aquatica sp. nov., Massilia mucilaginosa sp. nov., Massilia frigida sp. nov. isolated from streams, lakes and regoliths.</title>
        <authorList>
            <person name="Holochova P."/>
            <person name="Sedlacek I."/>
            <person name="Kralova S."/>
            <person name="Maslanova I."/>
            <person name="Busse H.-J."/>
            <person name="Stankova E."/>
            <person name="Vrbovska V."/>
            <person name="Kovarovic V."/>
            <person name="Bartak M."/>
            <person name="Svec P."/>
            <person name="Pantucek R."/>
        </authorList>
    </citation>
    <scope>NUCLEOTIDE SEQUENCE [LARGE SCALE GENOMIC DNA]</scope>
    <source>
        <strain evidence="15 16">CCM 8694</strain>
    </source>
</reference>
<keyword evidence="8 15" id="KW-0675">Receptor</keyword>
<comment type="similarity">
    <text evidence="2 10 11">Belongs to the TonB-dependent receptor family.</text>
</comment>